<dbReference type="STRING" id="126957.T1JCN6"/>
<evidence type="ECO:0000256" key="7">
    <source>
        <dbReference type="ARBA" id="ARBA00023128"/>
    </source>
</evidence>
<feature type="transmembrane region" description="Helical" evidence="11">
    <location>
        <begin position="172"/>
        <end position="193"/>
    </location>
</feature>
<dbReference type="PANTHER" id="PTHR45624">
    <property type="entry name" value="MITOCHONDRIAL BASIC AMINO ACIDS TRANSPORTER-RELATED"/>
    <property type="match status" value="1"/>
</dbReference>
<evidence type="ECO:0000313" key="13">
    <source>
        <dbReference type="Proteomes" id="UP000014500"/>
    </source>
</evidence>
<dbReference type="GO" id="GO:0031966">
    <property type="term" value="C:mitochondrial membrane"/>
    <property type="evidence" value="ECO:0007669"/>
    <property type="project" value="UniProtKB-SubCell"/>
</dbReference>
<evidence type="ECO:0008006" key="14">
    <source>
        <dbReference type="Google" id="ProtNLM"/>
    </source>
</evidence>
<dbReference type="HOGENOM" id="CLU_015166_16_1_1"/>
<dbReference type="EnsemblMetazoa" id="SMAR011554-RA">
    <property type="protein sequence ID" value="SMAR011554-PA"/>
    <property type="gene ID" value="SMAR011554"/>
</dbReference>
<evidence type="ECO:0000256" key="5">
    <source>
        <dbReference type="ARBA" id="ARBA00022737"/>
    </source>
</evidence>
<evidence type="ECO:0000256" key="11">
    <source>
        <dbReference type="SAM" id="Phobius"/>
    </source>
</evidence>
<feature type="repeat" description="Solcar" evidence="9">
    <location>
        <begin position="79"/>
        <end position="165"/>
    </location>
</feature>
<dbReference type="SUPFAM" id="SSF103506">
    <property type="entry name" value="Mitochondrial carrier"/>
    <property type="match status" value="1"/>
</dbReference>
<dbReference type="GO" id="GO:1990575">
    <property type="term" value="P:mitochondrial L-ornithine transmembrane transport"/>
    <property type="evidence" value="ECO:0007669"/>
    <property type="project" value="TreeGrafter"/>
</dbReference>
<accession>T1JCN6</accession>
<evidence type="ECO:0000256" key="6">
    <source>
        <dbReference type="ARBA" id="ARBA00022989"/>
    </source>
</evidence>
<keyword evidence="6 11" id="KW-1133">Transmembrane helix</keyword>
<evidence type="ECO:0000256" key="3">
    <source>
        <dbReference type="ARBA" id="ARBA00022448"/>
    </source>
</evidence>
<keyword evidence="3 10" id="KW-0813">Transport</keyword>
<sequence>MEYTFDFMAGWVRLQTKAAKSTIQCIIQTYRHEKIRGFYNGMAFPLLTNGVSNCIFFGTYGTVLRLIGHSSWHEMGYHPPIHHVFFAGTVGGLMQLIVDTPTEVIKTRLQSQKYGSQYIGPLECFKSVYSNHGVRGCYKGLYIQLLRDLPASAIYMVVYDLGLRKSQTPPSVLQIMFAGGMAGLISWACILPLDVIKTRIQADNPLKPKYRGVIHCFVSTFQQHGITIFGRGFWAMAIRAFPTNAVIFLTYSWVLDFCHTLYK</sequence>
<keyword evidence="7" id="KW-0496">Mitochondrion</keyword>
<feature type="transmembrane region" description="Helical" evidence="11">
    <location>
        <begin position="38"/>
        <end position="60"/>
    </location>
</feature>
<dbReference type="Gene3D" id="1.50.40.10">
    <property type="entry name" value="Mitochondrial carrier domain"/>
    <property type="match status" value="1"/>
</dbReference>
<dbReference type="OMA" id="PICAPVE"/>
<dbReference type="eggNOG" id="KOG0762">
    <property type="taxonomic scope" value="Eukaryota"/>
</dbReference>
<feature type="repeat" description="Solcar" evidence="9">
    <location>
        <begin position="170"/>
        <end position="257"/>
    </location>
</feature>
<dbReference type="InterPro" id="IPR018108">
    <property type="entry name" value="MCP_transmembrane"/>
</dbReference>
<evidence type="ECO:0000256" key="1">
    <source>
        <dbReference type="ARBA" id="ARBA00004225"/>
    </source>
</evidence>
<evidence type="ECO:0000313" key="12">
    <source>
        <dbReference type="EnsemblMetazoa" id="SMAR011554-PA"/>
    </source>
</evidence>
<dbReference type="PhylomeDB" id="T1JCN6"/>
<keyword evidence="8 9" id="KW-0472">Membrane</keyword>
<evidence type="ECO:0000256" key="4">
    <source>
        <dbReference type="ARBA" id="ARBA00022692"/>
    </source>
</evidence>
<evidence type="ECO:0000256" key="10">
    <source>
        <dbReference type="RuleBase" id="RU000488"/>
    </source>
</evidence>
<keyword evidence="5" id="KW-0677">Repeat</keyword>
<dbReference type="AlphaFoldDB" id="T1JCN6"/>
<reference evidence="13" key="1">
    <citation type="submission" date="2011-05" db="EMBL/GenBank/DDBJ databases">
        <authorList>
            <person name="Richards S.R."/>
            <person name="Qu J."/>
            <person name="Jiang H."/>
            <person name="Jhangiani S.N."/>
            <person name="Agravi P."/>
            <person name="Goodspeed R."/>
            <person name="Gross S."/>
            <person name="Mandapat C."/>
            <person name="Jackson L."/>
            <person name="Mathew T."/>
            <person name="Pu L."/>
            <person name="Thornton R."/>
            <person name="Saada N."/>
            <person name="Wilczek-Boney K.B."/>
            <person name="Lee S."/>
            <person name="Kovar C."/>
            <person name="Wu Y."/>
            <person name="Scherer S.E."/>
            <person name="Worley K.C."/>
            <person name="Muzny D.M."/>
            <person name="Gibbs R."/>
        </authorList>
    </citation>
    <scope>NUCLEOTIDE SEQUENCE</scope>
    <source>
        <strain evidence="13">Brora</strain>
    </source>
</reference>
<dbReference type="Proteomes" id="UP000014500">
    <property type="component" value="Unassembled WGS sequence"/>
</dbReference>
<dbReference type="PROSITE" id="PS50920">
    <property type="entry name" value="SOLCAR"/>
    <property type="match status" value="2"/>
</dbReference>
<evidence type="ECO:0000256" key="9">
    <source>
        <dbReference type="PROSITE-ProRule" id="PRU00282"/>
    </source>
</evidence>
<evidence type="ECO:0000256" key="8">
    <source>
        <dbReference type="ARBA" id="ARBA00023136"/>
    </source>
</evidence>
<keyword evidence="13" id="KW-1185">Reference proteome</keyword>
<comment type="subcellular location">
    <subcellularLocation>
        <location evidence="1">Mitochondrion membrane</location>
        <topology evidence="1">Multi-pass membrane protein</topology>
    </subcellularLocation>
</comment>
<proteinExistence type="inferred from homology"/>
<dbReference type="GO" id="GO:0005289">
    <property type="term" value="F:high-affinity L-arginine transmembrane transporter activity"/>
    <property type="evidence" value="ECO:0007669"/>
    <property type="project" value="TreeGrafter"/>
</dbReference>
<dbReference type="Pfam" id="PF00153">
    <property type="entry name" value="Mito_carr"/>
    <property type="match status" value="3"/>
</dbReference>
<keyword evidence="4 9" id="KW-0812">Transmembrane</keyword>
<feature type="transmembrane region" description="Helical" evidence="11">
    <location>
        <begin position="80"/>
        <end position="98"/>
    </location>
</feature>
<protein>
    <recommendedName>
        <fullName evidence="14">Solute carrier family 25 member 45</fullName>
    </recommendedName>
</protein>
<dbReference type="InterPro" id="IPR050567">
    <property type="entry name" value="Mitochondrial_Carrier"/>
</dbReference>
<comment type="similarity">
    <text evidence="2 10">Belongs to the mitochondrial carrier (TC 2.A.29) family.</text>
</comment>
<reference evidence="12" key="2">
    <citation type="submission" date="2015-02" db="UniProtKB">
        <authorList>
            <consortium name="EnsemblMetazoa"/>
        </authorList>
    </citation>
    <scope>IDENTIFICATION</scope>
</reference>
<evidence type="ECO:0000256" key="2">
    <source>
        <dbReference type="ARBA" id="ARBA00006375"/>
    </source>
</evidence>
<organism evidence="12 13">
    <name type="scientific">Strigamia maritima</name>
    <name type="common">European centipede</name>
    <name type="synonym">Geophilus maritimus</name>
    <dbReference type="NCBI Taxonomy" id="126957"/>
    <lineage>
        <taxon>Eukaryota</taxon>
        <taxon>Metazoa</taxon>
        <taxon>Ecdysozoa</taxon>
        <taxon>Arthropoda</taxon>
        <taxon>Myriapoda</taxon>
        <taxon>Chilopoda</taxon>
        <taxon>Pleurostigmophora</taxon>
        <taxon>Geophilomorpha</taxon>
        <taxon>Linotaeniidae</taxon>
        <taxon>Strigamia</taxon>
    </lineage>
</organism>
<dbReference type="InterPro" id="IPR023395">
    <property type="entry name" value="MCP_dom_sf"/>
</dbReference>
<dbReference type="PANTHER" id="PTHR45624:SF1">
    <property type="entry name" value="SD08189P"/>
    <property type="match status" value="1"/>
</dbReference>
<dbReference type="EMBL" id="JH432074">
    <property type="status" value="NOT_ANNOTATED_CDS"/>
    <property type="molecule type" value="Genomic_DNA"/>
</dbReference>
<name>T1JCN6_STRMM</name>